<comment type="caution">
    <text evidence="2">The sequence shown here is derived from an EMBL/GenBank/DDBJ whole genome shotgun (WGS) entry which is preliminary data.</text>
</comment>
<feature type="coiled-coil region" evidence="1">
    <location>
        <begin position="1"/>
        <end position="92"/>
    </location>
</feature>
<evidence type="ECO:0000256" key="1">
    <source>
        <dbReference type="SAM" id="Coils"/>
    </source>
</evidence>
<feature type="non-terminal residue" evidence="2">
    <location>
        <position position="128"/>
    </location>
</feature>
<evidence type="ECO:0000313" key="2">
    <source>
        <dbReference type="EMBL" id="PMP82956.1"/>
    </source>
</evidence>
<sequence>MDEIDTAILELTKQNEAYLRENMQLHDENVRLHKVIEQEKINSDKKISELLKQMQLKETKCKQTEQEYARTIAELTKKIEDTDNRVDYMKTKISRIIEDAERDYERVILARSGNKIHKEALSKIKEVI</sequence>
<evidence type="ECO:0000313" key="3">
    <source>
        <dbReference type="Proteomes" id="UP000236910"/>
    </source>
</evidence>
<gene>
    <name evidence="2" type="ORF">C0175_02695</name>
</gene>
<keyword evidence="1" id="KW-0175">Coiled coil</keyword>
<dbReference type="AlphaFoldDB" id="A0A2J6X7H5"/>
<protein>
    <submittedName>
        <fullName evidence="2">Uncharacterized protein</fullName>
    </submittedName>
</protein>
<accession>A0A2J6X7H5</accession>
<name>A0A2J6X7H5_9BACT</name>
<organism evidence="2 3">
    <name type="scientific">Caldisericum exile</name>
    <dbReference type="NCBI Taxonomy" id="693075"/>
    <lineage>
        <taxon>Bacteria</taxon>
        <taxon>Pseudomonadati</taxon>
        <taxon>Caldisericota/Cryosericota group</taxon>
        <taxon>Caldisericota</taxon>
        <taxon>Caldisericia</taxon>
        <taxon>Caldisericales</taxon>
        <taxon>Caldisericaceae</taxon>
        <taxon>Caldisericum</taxon>
    </lineage>
</organism>
<dbReference type="Proteomes" id="UP000236910">
    <property type="component" value="Unassembled WGS sequence"/>
</dbReference>
<reference evidence="2 3" key="1">
    <citation type="submission" date="2018-01" db="EMBL/GenBank/DDBJ databases">
        <title>Metagenomic assembled genomes from two thermal pools in the Uzon Caldera, Kamchatka, Russia.</title>
        <authorList>
            <person name="Wilkins L."/>
            <person name="Ettinger C."/>
        </authorList>
    </citation>
    <scope>NUCLEOTIDE SEQUENCE [LARGE SCALE GENOMIC DNA]</scope>
    <source>
        <strain evidence="2">ARK-10</strain>
    </source>
</reference>
<proteinExistence type="predicted"/>
<dbReference type="EMBL" id="PNIX01000155">
    <property type="protein sequence ID" value="PMP82956.1"/>
    <property type="molecule type" value="Genomic_DNA"/>
</dbReference>